<keyword evidence="4 11" id="KW-0288">FMN</keyword>
<comment type="similarity">
    <text evidence="11">Belongs to the dus family.</text>
</comment>
<gene>
    <name evidence="15" type="ORF">DFR64_0841</name>
</gene>
<evidence type="ECO:0000256" key="8">
    <source>
        <dbReference type="ARBA" id="ARBA00023002"/>
    </source>
</evidence>
<dbReference type="SUPFAM" id="SSF51395">
    <property type="entry name" value="FMN-linked oxidoreductases"/>
    <property type="match status" value="1"/>
</dbReference>
<comment type="function">
    <text evidence="1 11">Catalyzes the synthesis of 5,6-dihydrouridine (D), a modified base found in the D-loop of most tRNAs, via the reduction of the C5-C6 double bond in target uridines.</text>
</comment>
<sequence>MDKQPSQPVFHIGSIPVHGDLILAPMDGICDQPTRALFREMGSAVTYTEFINVMDVPARLNNLDRRIAFSPMERPVGFQLYGSQPEQFLTAAKLLLADQPDFFDINLGCSVRRVAGRGAGAGMLAQPQLLEETFHLLKAEIDIPITAKIRIGYDEEHRNYLEVAELLEKHGAAALAVHGRTRKQNWSVPSDWRPIREIKQRAGIPVIGNGDITSVAEIDKMFSETGCDAVMIGRAALGNPWLFSRVEKTELPKEEILAVIQRHWNAMAAFFGAEKASFTFRKHLKAYLDCPQFANLDYKPILNNLEPVEALKDALKDA</sequence>
<feature type="binding site" evidence="13">
    <location>
        <position position="79"/>
    </location>
    <ligand>
        <name>FMN</name>
        <dbReference type="ChEBI" id="CHEBI:58210"/>
    </ligand>
</feature>
<keyword evidence="6" id="KW-0521">NADP</keyword>
<name>A0A347ZT22_9CHLR</name>
<feature type="active site" description="Proton donor" evidence="12">
    <location>
        <position position="109"/>
    </location>
</feature>
<evidence type="ECO:0000256" key="13">
    <source>
        <dbReference type="PIRSR" id="PIRSR006621-2"/>
    </source>
</evidence>
<dbReference type="CDD" id="cd02801">
    <property type="entry name" value="DUS_like_FMN"/>
    <property type="match status" value="1"/>
</dbReference>
<evidence type="ECO:0000256" key="3">
    <source>
        <dbReference type="ARBA" id="ARBA00022630"/>
    </source>
</evidence>
<dbReference type="Gene3D" id="1.10.1200.80">
    <property type="entry name" value="Putative flavin oxidoreducatase, domain 2"/>
    <property type="match status" value="1"/>
</dbReference>
<dbReference type="Proteomes" id="UP000256388">
    <property type="component" value="Unassembled WGS sequence"/>
</dbReference>
<organism evidence="15 16">
    <name type="scientific">Pelolinea submarina</name>
    <dbReference type="NCBI Taxonomy" id="913107"/>
    <lineage>
        <taxon>Bacteria</taxon>
        <taxon>Bacillati</taxon>
        <taxon>Chloroflexota</taxon>
        <taxon>Anaerolineae</taxon>
        <taxon>Anaerolineales</taxon>
        <taxon>Anaerolineaceae</taxon>
        <taxon>Pelolinea</taxon>
    </lineage>
</organism>
<protein>
    <recommendedName>
        <fullName evidence="11">tRNA-dihydrouridine synthase</fullName>
        <ecNumber evidence="11">1.3.1.-</ecNumber>
    </recommendedName>
</protein>
<evidence type="ECO:0000256" key="6">
    <source>
        <dbReference type="ARBA" id="ARBA00022857"/>
    </source>
</evidence>
<evidence type="ECO:0000256" key="2">
    <source>
        <dbReference type="ARBA" id="ARBA00022555"/>
    </source>
</evidence>
<proteinExistence type="inferred from homology"/>
<dbReference type="GO" id="GO:0000049">
    <property type="term" value="F:tRNA binding"/>
    <property type="evidence" value="ECO:0007669"/>
    <property type="project" value="UniProtKB-KW"/>
</dbReference>
<comment type="catalytic activity">
    <reaction evidence="9">
        <text>a 5,6-dihydrouridine in tRNA + NADP(+) = a uridine in tRNA + NADPH + H(+)</text>
        <dbReference type="Rhea" id="RHEA:23624"/>
        <dbReference type="Rhea" id="RHEA-COMP:13339"/>
        <dbReference type="Rhea" id="RHEA-COMP:13887"/>
        <dbReference type="ChEBI" id="CHEBI:15378"/>
        <dbReference type="ChEBI" id="CHEBI:57783"/>
        <dbReference type="ChEBI" id="CHEBI:58349"/>
        <dbReference type="ChEBI" id="CHEBI:65315"/>
        <dbReference type="ChEBI" id="CHEBI:74443"/>
    </reaction>
</comment>
<dbReference type="EC" id="1.3.1.-" evidence="11"/>
<dbReference type="Gene3D" id="3.20.20.70">
    <property type="entry name" value="Aldolase class I"/>
    <property type="match status" value="1"/>
</dbReference>
<dbReference type="EMBL" id="QUMS01000001">
    <property type="protein sequence ID" value="REG10971.1"/>
    <property type="molecule type" value="Genomic_DNA"/>
</dbReference>
<dbReference type="InterPro" id="IPR013785">
    <property type="entry name" value="Aldolase_TIM"/>
</dbReference>
<comment type="cofactor">
    <cofactor evidence="11 13">
        <name>FMN</name>
        <dbReference type="ChEBI" id="CHEBI:58210"/>
    </cofactor>
</comment>
<keyword evidence="2" id="KW-0820">tRNA-binding</keyword>
<keyword evidence="8 11" id="KW-0560">Oxidoreductase</keyword>
<evidence type="ECO:0000256" key="5">
    <source>
        <dbReference type="ARBA" id="ARBA00022694"/>
    </source>
</evidence>
<evidence type="ECO:0000256" key="9">
    <source>
        <dbReference type="ARBA" id="ARBA00048205"/>
    </source>
</evidence>
<evidence type="ECO:0000256" key="12">
    <source>
        <dbReference type="PIRSR" id="PIRSR006621-1"/>
    </source>
</evidence>
<comment type="catalytic activity">
    <reaction evidence="10">
        <text>a 5,6-dihydrouridine in tRNA + NAD(+) = a uridine in tRNA + NADH + H(+)</text>
        <dbReference type="Rhea" id="RHEA:54452"/>
        <dbReference type="Rhea" id="RHEA-COMP:13339"/>
        <dbReference type="Rhea" id="RHEA-COMP:13887"/>
        <dbReference type="ChEBI" id="CHEBI:15378"/>
        <dbReference type="ChEBI" id="CHEBI:57540"/>
        <dbReference type="ChEBI" id="CHEBI:57945"/>
        <dbReference type="ChEBI" id="CHEBI:65315"/>
        <dbReference type="ChEBI" id="CHEBI:74443"/>
    </reaction>
</comment>
<dbReference type="AlphaFoldDB" id="A0A347ZT22"/>
<keyword evidence="13" id="KW-0547">Nucleotide-binding</keyword>
<dbReference type="InterPro" id="IPR035587">
    <property type="entry name" value="DUS-like_FMN-bd"/>
</dbReference>
<evidence type="ECO:0000259" key="14">
    <source>
        <dbReference type="Pfam" id="PF01207"/>
    </source>
</evidence>
<dbReference type="InterPro" id="IPR001269">
    <property type="entry name" value="DUS_fam"/>
</dbReference>
<dbReference type="InterPro" id="IPR024036">
    <property type="entry name" value="tRNA-dHydroUridine_Synthase_C"/>
</dbReference>
<dbReference type="PIRSF" id="PIRSF006621">
    <property type="entry name" value="Dus"/>
    <property type="match status" value="1"/>
</dbReference>
<evidence type="ECO:0000256" key="10">
    <source>
        <dbReference type="ARBA" id="ARBA00048802"/>
    </source>
</evidence>
<keyword evidence="16" id="KW-1185">Reference proteome</keyword>
<dbReference type="OrthoDB" id="9764501at2"/>
<keyword evidence="5 11" id="KW-0819">tRNA processing</keyword>
<dbReference type="GO" id="GO:0017150">
    <property type="term" value="F:tRNA dihydrouridine synthase activity"/>
    <property type="evidence" value="ECO:0007669"/>
    <property type="project" value="InterPro"/>
</dbReference>
<feature type="binding site" evidence="13">
    <location>
        <position position="178"/>
    </location>
    <ligand>
        <name>FMN</name>
        <dbReference type="ChEBI" id="CHEBI:58210"/>
    </ligand>
</feature>
<reference evidence="15 16" key="1">
    <citation type="submission" date="2018-08" db="EMBL/GenBank/DDBJ databases">
        <title>Genomic Encyclopedia of Type Strains, Phase IV (KMG-IV): sequencing the most valuable type-strain genomes for metagenomic binning, comparative biology and taxonomic classification.</title>
        <authorList>
            <person name="Goeker M."/>
        </authorList>
    </citation>
    <scope>NUCLEOTIDE SEQUENCE [LARGE SCALE GENOMIC DNA]</scope>
    <source>
        <strain evidence="15 16">DSM 23923</strain>
    </source>
</reference>
<feature type="domain" description="DUS-like FMN-binding" evidence="14">
    <location>
        <begin position="22"/>
        <end position="293"/>
    </location>
</feature>
<evidence type="ECO:0000313" key="16">
    <source>
        <dbReference type="Proteomes" id="UP000256388"/>
    </source>
</evidence>
<evidence type="ECO:0000256" key="4">
    <source>
        <dbReference type="ARBA" id="ARBA00022643"/>
    </source>
</evidence>
<dbReference type="GO" id="GO:0050660">
    <property type="term" value="F:flavin adenine dinucleotide binding"/>
    <property type="evidence" value="ECO:0007669"/>
    <property type="project" value="InterPro"/>
</dbReference>
<comment type="caution">
    <text evidence="15">The sequence shown here is derived from an EMBL/GenBank/DDBJ whole genome shotgun (WGS) entry which is preliminary data.</text>
</comment>
<evidence type="ECO:0000256" key="1">
    <source>
        <dbReference type="ARBA" id="ARBA00002790"/>
    </source>
</evidence>
<feature type="binding site" evidence="13">
    <location>
        <position position="148"/>
    </location>
    <ligand>
        <name>FMN</name>
        <dbReference type="ChEBI" id="CHEBI:58210"/>
    </ligand>
</feature>
<keyword evidence="3 11" id="KW-0285">Flavoprotein</keyword>
<evidence type="ECO:0000256" key="11">
    <source>
        <dbReference type="PIRNR" id="PIRNR006621"/>
    </source>
</evidence>
<keyword evidence="7" id="KW-0694">RNA-binding</keyword>
<dbReference type="PANTHER" id="PTHR45846:SF1">
    <property type="entry name" value="TRNA-DIHYDROURIDINE(47) SYNTHASE [NAD(P)(+)]-LIKE"/>
    <property type="match status" value="1"/>
</dbReference>
<dbReference type="Pfam" id="PF01207">
    <property type="entry name" value="Dus"/>
    <property type="match status" value="1"/>
</dbReference>
<dbReference type="RefSeq" id="WP_116224120.1">
    <property type="nucleotide sequence ID" value="NZ_AP018437.1"/>
</dbReference>
<evidence type="ECO:0000313" key="15">
    <source>
        <dbReference type="EMBL" id="REG10971.1"/>
    </source>
</evidence>
<feature type="binding site" evidence="13">
    <location>
        <begin position="233"/>
        <end position="234"/>
    </location>
    <ligand>
        <name>FMN</name>
        <dbReference type="ChEBI" id="CHEBI:58210"/>
    </ligand>
</feature>
<evidence type="ECO:0000256" key="7">
    <source>
        <dbReference type="ARBA" id="ARBA00022884"/>
    </source>
</evidence>
<dbReference type="PANTHER" id="PTHR45846">
    <property type="entry name" value="TRNA-DIHYDROURIDINE(47) SYNTHASE [NAD(P)(+)]-LIKE"/>
    <property type="match status" value="1"/>
</dbReference>
<accession>A0A347ZT22</accession>